<reference evidence="3 5" key="2">
    <citation type="submission" date="2017-02" db="EMBL/GenBank/DDBJ databases">
        <title>The new phylogeny of genus Mycobacterium.</title>
        <authorList>
            <person name="Tortoli E."/>
            <person name="Trovato A."/>
            <person name="Cirillo D.M."/>
        </authorList>
    </citation>
    <scope>NUCLEOTIDE SEQUENCE [LARGE SCALE GENOMIC DNA]</scope>
    <source>
        <strain evidence="3 5">DSM 45093</strain>
    </source>
</reference>
<protein>
    <submittedName>
        <fullName evidence="2">Glyoxalase</fullName>
    </submittedName>
</protein>
<dbReference type="SUPFAM" id="SSF54593">
    <property type="entry name" value="Glyoxalase/Bleomycin resistance protein/Dihydroxybiphenyl dioxygenase"/>
    <property type="match status" value="1"/>
</dbReference>
<evidence type="ECO:0000313" key="2">
    <source>
        <dbReference type="EMBL" id="OBY32518.1"/>
    </source>
</evidence>
<dbReference type="PATRIC" id="fig|354243.3.peg.1442"/>
<dbReference type="AlphaFoldDB" id="A0A1B8SIH8"/>
<dbReference type="RefSeq" id="WP_019735381.1">
    <property type="nucleotide sequence ID" value="NZ_LFOE01000006.1"/>
</dbReference>
<dbReference type="Proteomes" id="UP000192713">
    <property type="component" value="Unassembled WGS sequence"/>
</dbReference>
<organism evidence="2 4">
    <name type="scientific">Mycolicibacter kumamotonensis</name>
    <dbReference type="NCBI Taxonomy" id="354243"/>
    <lineage>
        <taxon>Bacteria</taxon>
        <taxon>Bacillati</taxon>
        <taxon>Actinomycetota</taxon>
        <taxon>Actinomycetes</taxon>
        <taxon>Mycobacteriales</taxon>
        <taxon>Mycobacteriaceae</taxon>
        <taxon>Mycolicibacter</taxon>
    </lineage>
</organism>
<dbReference type="EMBL" id="MVHU01000006">
    <property type="protein sequence ID" value="ORA81616.1"/>
    <property type="molecule type" value="Genomic_DNA"/>
</dbReference>
<dbReference type="PROSITE" id="PS51819">
    <property type="entry name" value="VOC"/>
    <property type="match status" value="1"/>
</dbReference>
<dbReference type="InterPro" id="IPR037523">
    <property type="entry name" value="VOC_core"/>
</dbReference>
<evidence type="ECO:0000313" key="3">
    <source>
        <dbReference type="EMBL" id="ORA81616.1"/>
    </source>
</evidence>
<sequence>MMSATNTGLTTISLVCIPTPEQDKAVAFYESLGFEKRTDEEFGGGYRWIEVYPPSGTTGIALAPPPPEGGDVVPTVTGITLTTSDIGATHAALRELGVDVDDVSRMGAPVPPLFWFRDPTGHTLMVAEV</sequence>
<name>A0A1B8SIH8_9MYCO</name>
<dbReference type="PANTHER" id="PTHR36437:SF2">
    <property type="entry name" value="GLYOXALASE_BLEOMYCIN RESISTANCE PROTEIN_DIOXYGENASE"/>
    <property type="match status" value="1"/>
</dbReference>
<dbReference type="PANTHER" id="PTHR36437">
    <property type="entry name" value="GLYOXALASE/BLEOMYCIN RESISTANCE PROTEIN/DIOXYGENASE"/>
    <property type="match status" value="1"/>
</dbReference>
<feature type="domain" description="VOC" evidence="1">
    <location>
        <begin position="11"/>
        <end position="129"/>
    </location>
</feature>
<evidence type="ECO:0000313" key="5">
    <source>
        <dbReference type="Proteomes" id="UP000192713"/>
    </source>
</evidence>
<dbReference type="Pfam" id="PF00903">
    <property type="entry name" value="Glyoxalase"/>
    <property type="match status" value="1"/>
</dbReference>
<proteinExistence type="predicted"/>
<dbReference type="InterPro" id="IPR029068">
    <property type="entry name" value="Glyas_Bleomycin-R_OHBP_Dase"/>
</dbReference>
<reference evidence="2 4" key="1">
    <citation type="submission" date="2015-06" db="EMBL/GenBank/DDBJ databases">
        <title>Genome sequence of Mycobacterium kumamotonense strain Roo.</title>
        <authorList>
            <person name="Greninger A.L."/>
            <person name="Cunningham G."/>
            <person name="Miller S."/>
        </authorList>
    </citation>
    <scope>NUCLEOTIDE SEQUENCE [LARGE SCALE GENOMIC DNA]</scope>
    <source>
        <strain evidence="2 4">Roo</strain>
    </source>
</reference>
<comment type="caution">
    <text evidence="2">The sequence shown here is derived from an EMBL/GenBank/DDBJ whole genome shotgun (WGS) entry which is preliminary data.</text>
</comment>
<keyword evidence="4" id="KW-1185">Reference proteome</keyword>
<dbReference type="Proteomes" id="UP000092668">
    <property type="component" value="Unassembled WGS sequence"/>
</dbReference>
<dbReference type="Gene3D" id="3.10.180.10">
    <property type="entry name" value="2,3-Dihydroxybiphenyl 1,2-Dioxygenase, domain 1"/>
    <property type="match status" value="1"/>
</dbReference>
<gene>
    <name evidence="2" type="ORF">ACT18_06915</name>
    <name evidence="3" type="ORF">BST28_06400</name>
</gene>
<dbReference type="InterPro" id="IPR004360">
    <property type="entry name" value="Glyas_Fos-R_dOase_dom"/>
</dbReference>
<evidence type="ECO:0000259" key="1">
    <source>
        <dbReference type="PROSITE" id="PS51819"/>
    </source>
</evidence>
<evidence type="ECO:0000313" key="4">
    <source>
        <dbReference type="Proteomes" id="UP000092668"/>
    </source>
</evidence>
<dbReference type="STRING" id="354243.BST28_06400"/>
<dbReference type="EMBL" id="LFOE01000006">
    <property type="protein sequence ID" value="OBY32518.1"/>
    <property type="molecule type" value="Genomic_DNA"/>
</dbReference>
<accession>A0A1B8SIH8</accession>